<feature type="chain" id="PRO_5047076953" evidence="1">
    <location>
        <begin position="22"/>
        <end position="1161"/>
    </location>
</feature>
<dbReference type="RefSeq" id="WP_273620202.1">
    <property type="nucleotide sequence ID" value="NZ_CP117418.1"/>
</dbReference>
<feature type="domain" description="Transglutaminase-like" evidence="2">
    <location>
        <begin position="304"/>
        <end position="371"/>
    </location>
</feature>
<dbReference type="Proteomes" id="UP001218231">
    <property type="component" value="Plasmid unnamed1"/>
</dbReference>
<dbReference type="Pfam" id="PF12969">
    <property type="entry name" value="DUF3857"/>
    <property type="match status" value="1"/>
</dbReference>
<dbReference type="InterPro" id="IPR024618">
    <property type="entry name" value="DUF3857"/>
</dbReference>
<evidence type="ECO:0000313" key="4">
    <source>
        <dbReference type="EMBL" id="WCT79930.1"/>
    </source>
</evidence>
<dbReference type="Gene3D" id="1.25.40.10">
    <property type="entry name" value="Tetratricopeptide repeat domain"/>
    <property type="match status" value="1"/>
</dbReference>
<dbReference type="EMBL" id="CP117418">
    <property type="protein sequence ID" value="WCT79930.1"/>
    <property type="molecule type" value="Genomic_DNA"/>
</dbReference>
<name>A0ABY7U5Q8_9SPHN</name>
<dbReference type="Gene3D" id="2.60.40.3140">
    <property type="match status" value="1"/>
</dbReference>
<gene>
    <name evidence="4" type="ORF">PQ457_17865</name>
</gene>
<dbReference type="InterPro" id="IPR011990">
    <property type="entry name" value="TPR-like_helical_dom_sf"/>
</dbReference>
<reference evidence="4 5" key="1">
    <citation type="submission" date="2023-02" db="EMBL/GenBank/DDBJ databases">
        <title>Genome sequence of Novosphingobium humi KACC 19094.</title>
        <authorList>
            <person name="Kim S."/>
            <person name="Heo J."/>
            <person name="Kwon S.-W."/>
        </authorList>
    </citation>
    <scope>NUCLEOTIDE SEQUENCE [LARGE SCALE GENOMIC DNA]</scope>
    <source>
        <strain evidence="4 5">KACC 19094</strain>
        <plasmid evidence="4 5">unnamed1</plasmid>
    </source>
</reference>
<keyword evidence="4" id="KW-0614">Plasmid</keyword>
<dbReference type="Pfam" id="PF01841">
    <property type="entry name" value="Transglut_core"/>
    <property type="match status" value="1"/>
</dbReference>
<evidence type="ECO:0000256" key="1">
    <source>
        <dbReference type="SAM" id="SignalP"/>
    </source>
</evidence>
<dbReference type="Gene3D" id="3.10.620.30">
    <property type="match status" value="1"/>
</dbReference>
<feature type="domain" description="DUF3857" evidence="3">
    <location>
        <begin position="91"/>
        <end position="250"/>
    </location>
</feature>
<sequence>MPYLALAALLAGSVAAAPALGAPDTSMVAQDSADKSALAQSLMRETIPDWVKMRSIQEVTAKQMGNAQSGIYYVMTDFQVRVTGQGHDDWRRVAKRVVNRTGLEEAGQLSFSVDPHFETLALHFVHIIRDGKVIDRTGEVKFRMVAQEDDLDDGIVSGAMKAITNLRDVRVGDVVDYAVTTHARSSLWPGHGFQYANQRFSDPQAFQALRYLWPDGMQPQFRALNSTIAFKQTRLGNMTEWEWTQSDAPATDAEKWVPQTAYQWGMVEWSTMSQWSQVVQWALPLYAGDESLTDEFSAKLDAIAKAYPAPADRLTEVSRYLQDNIRYVGEEIGEGSYVPRRPRLVLERGYGDCKDKALLLAVALRRLGIEAVPALVSTGSGFALRQELPSPLAFDHVIVRVVLDGKVTWIDATGAHRGGRGLNIVPSDLGYALPLRPGQTDLERMANFPEHAGKVSVSERYAIDPDAAVPLRFDVETVYTGERADDFRASVASRGAPRIAKNNLNFYSKRYAGLKESQTLDIRDDRDANILTMVEHYELSKADWDKDGLFSKLVTQAYNVDDILPEKQVTPRRNPLGLPSSALREHVIELNVKGKKLGMPDDIDKVVGAIHFRRNTTQVNNGLRMVYTLDTGLEDEVPAGKAKDIYDLSTLIDDEAGLAFHFDQSANTTDEPKSAVEAALGAYQADLKKIVELSSKGDDQSAGAALELTNTILAKLPQASVGAGVLEGIKGGLLAQLRRPVAALASLRAATAQYDGNPAVFHLWLAFELDQQDPAAFNKVLQRTLAVQPDVVKDMPQAWVKQAMRSMQKLPPAQRDSVKQDFCIAMVSADWQLNPRSMMGDQILSCAIAAQTRRGQLAAACALLDKSPPASALASMSANRTYQALWPELDKQAGDGFQKALERDLARSVAAGKAAPGAMDKIQSQMQALGALGRFEAAAELARPVVADMNKIEAAEEEGFWLVNSYSNALMHMGKFDESVAALDKVLALGVDRYPSLVSMAINRLEVLYDAGRYQAILDDGAALEKGSGDRISDFGRMWIWAYQACASYALNQTAEGRAIEEKMATKSSTNQSAMAMALACRGDEAALADQILARLESEDQRDSTLGLFLVFKGKDVLSPQRQRMLQTVARALQSPKVQAAVKKLGRPVNYAGTRQGWPDT</sequence>
<evidence type="ECO:0000259" key="3">
    <source>
        <dbReference type="Pfam" id="PF12969"/>
    </source>
</evidence>
<proteinExistence type="predicted"/>
<keyword evidence="5" id="KW-1185">Reference proteome</keyword>
<geneLocation type="plasmid" evidence="4 5">
    <name>unnamed1</name>
</geneLocation>
<dbReference type="SUPFAM" id="SSF54001">
    <property type="entry name" value="Cysteine proteinases"/>
    <property type="match status" value="1"/>
</dbReference>
<protein>
    <submittedName>
        <fullName evidence="4">DUF3857 domain-containing protein</fullName>
    </submittedName>
</protein>
<accession>A0ABY7U5Q8</accession>
<keyword evidence="1" id="KW-0732">Signal</keyword>
<dbReference type="InterPro" id="IPR038765">
    <property type="entry name" value="Papain-like_cys_pep_sf"/>
</dbReference>
<organism evidence="4 5">
    <name type="scientific">Novosphingobium humi</name>
    <dbReference type="NCBI Taxonomy" id="2282397"/>
    <lineage>
        <taxon>Bacteria</taxon>
        <taxon>Pseudomonadati</taxon>
        <taxon>Pseudomonadota</taxon>
        <taxon>Alphaproteobacteria</taxon>
        <taxon>Sphingomonadales</taxon>
        <taxon>Sphingomonadaceae</taxon>
        <taxon>Novosphingobium</taxon>
    </lineage>
</organism>
<evidence type="ECO:0000313" key="5">
    <source>
        <dbReference type="Proteomes" id="UP001218231"/>
    </source>
</evidence>
<dbReference type="InterPro" id="IPR002931">
    <property type="entry name" value="Transglutaminase-like"/>
</dbReference>
<feature type="signal peptide" evidence="1">
    <location>
        <begin position="1"/>
        <end position="21"/>
    </location>
</feature>
<evidence type="ECO:0000259" key="2">
    <source>
        <dbReference type="Pfam" id="PF01841"/>
    </source>
</evidence>